<dbReference type="EMBL" id="ML014362">
    <property type="protein sequence ID" value="RKO98791.1"/>
    <property type="molecule type" value="Genomic_DNA"/>
</dbReference>
<dbReference type="Pfam" id="PF05277">
    <property type="entry name" value="DUF726"/>
    <property type="match status" value="1"/>
</dbReference>
<accession>A0A4P9WZ44</accession>
<comment type="subcellular location">
    <subcellularLocation>
        <location evidence="1">Membrane</location>
        <topology evidence="1">Multi-pass membrane protein</topology>
    </subcellularLocation>
</comment>
<reference evidence="7" key="1">
    <citation type="journal article" date="2018" name="Nat. Microbiol.">
        <title>Leveraging single-cell genomics to expand the fungal tree of life.</title>
        <authorList>
            <person name="Ahrendt S.R."/>
            <person name="Quandt C.A."/>
            <person name="Ciobanu D."/>
            <person name="Clum A."/>
            <person name="Salamov A."/>
            <person name="Andreopoulos B."/>
            <person name="Cheng J.F."/>
            <person name="Woyke T."/>
            <person name="Pelin A."/>
            <person name="Henrissat B."/>
            <person name="Reynolds N.K."/>
            <person name="Benny G.L."/>
            <person name="Smith M.E."/>
            <person name="James T.Y."/>
            <person name="Grigoriev I.V."/>
        </authorList>
    </citation>
    <scope>NUCLEOTIDE SEQUENCE [LARGE SCALE GENOMIC DNA]</scope>
    <source>
        <strain evidence="7">ATCC 52028</strain>
    </source>
</reference>
<sequence>YDARSRAMLRFVADELQVPWEDVLQLENTIAQQLRLSDGTDAHIAEPNAETVTKRNQRDGKNRWLFMGLATVAGGAMIGLTAGLAAPFIGAGIGAALTTLGVSAGTGVGAFMGSAGGLALITTGGVITGGSMSGLKMAKRTKGIGEFTFLALHDALRLMA</sequence>
<keyword evidence="2 5" id="KW-0812">Transmembrane</keyword>
<feature type="non-terminal residue" evidence="6">
    <location>
        <position position="1"/>
    </location>
</feature>
<dbReference type="PANTHER" id="PTHR17920:SF3">
    <property type="entry name" value="TRANSMEMBRANE AND COILED-COIL DOMAIN-CONTAINING PROTEIN 4"/>
    <property type="match status" value="1"/>
</dbReference>
<dbReference type="AlphaFoldDB" id="A0A4P9WZ44"/>
<protein>
    <recommendedName>
        <fullName evidence="8">DUF726-domain-containing protein</fullName>
    </recommendedName>
</protein>
<keyword evidence="4 5" id="KW-0472">Membrane</keyword>
<proteinExistence type="predicted"/>
<gene>
    <name evidence="6" type="ORF">CXG81DRAFT_1022</name>
</gene>
<keyword evidence="3 5" id="KW-1133">Transmembrane helix</keyword>
<dbReference type="InterPro" id="IPR007941">
    <property type="entry name" value="DUF726"/>
</dbReference>
<dbReference type="OrthoDB" id="2152844at2759"/>
<keyword evidence="7" id="KW-1185">Reference proteome</keyword>
<name>A0A4P9WZ44_9FUNG</name>
<evidence type="ECO:0000256" key="5">
    <source>
        <dbReference type="SAM" id="Phobius"/>
    </source>
</evidence>
<evidence type="ECO:0008006" key="8">
    <source>
        <dbReference type="Google" id="ProtNLM"/>
    </source>
</evidence>
<feature type="transmembrane region" description="Helical" evidence="5">
    <location>
        <begin position="109"/>
        <end position="132"/>
    </location>
</feature>
<evidence type="ECO:0000313" key="7">
    <source>
        <dbReference type="Proteomes" id="UP000274922"/>
    </source>
</evidence>
<dbReference type="PANTHER" id="PTHR17920">
    <property type="entry name" value="TRANSMEMBRANE AND COILED-COIL DOMAIN-CONTAINING PROTEIN 4 TMCO4"/>
    <property type="match status" value="1"/>
</dbReference>
<evidence type="ECO:0000256" key="1">
    <source>
        <dbReference type="ARBA" id="ARBA00004141"/>
    </source>
</evidence>
<evidence type="ECO:0000256" key="2">
    <source>
        <dbReference type="ARBA" id="ARBA00022692"/>
    </source>
</evidence>
<dbReference type="GO" id="GO:0016020">
    <property type="term" value="C:membrane"/>
    <property type="evidence" value="ECO:0007669"/>
    <property type="project" value="UniProtKB-SubCell"/>
</dbReference>
<evidence type="ECO:0000256" key="4">
    <source>
        <dbReference type="ARBA" id="ARBA00023136"/>
    </source>
</evidence>
<organism evidence="6 7">
    <name type="scientific">Caulochytrium protostelioides</name>
    <dbReference type="NCBI Taxonomy" id="1555241"/>
    <lineage>
        <taxon>Eukaryota</taxon>
        <taxon>Fungi</taxon>
        <taxon>Fungi incertae sedis</taxon>
        <taxon>Chytridiomycota</taxon>
        <taxon>Chytridiomycota incertae sedis</taxon>
        <taxon>Chytridiomycetes</taxon>
        <taxon>Caulochytriales</taxon>
        <taxon>Caulochytriaceae</taxon>
        <taxon>Caulochytrium</taxon>
    </lineage>
</organism>
<evidence type="ECO:0000256" key="3">
    <source>
        <dbReference type="ARBA" id="ARBA00022989"/>
    </source>
</evidence>
<dbReference type="STRING" id="1555241.A0A4P9WZ44"/>
<feature type="non-terminal residue" evidence="6">
    <location>
        <position position="160"/>
    </location>
</feature>
<evidence type="ECO:0000313" key="6">
    <source>
        <dbReference type="EMBL" id="RKO98791.1"/>
    </source>
</evidence>
<dbReference type="Proteomes" id="UP000274922">
    <property type="component" value="Unassembled WGS sequence"/>
</dbReference>
<feature type="transmembrane region" description="Helical" evidence="5">
    <location>
        <begin position="64"/>
        <end position="89"/>
    </location>
</feature>